<keyword evidence="2" id="KW-1185">Reference proteome</keyword>
<accession>A0ACC0ZY10</accession>
<comment type="caution">
    <text evidence="1">The sequence shown here is derived from an EMBL/GenBank/DDBJ whole genome shotgun (WGS) entry which is preliminary data.</text>
</comment>
<proteinExistence type="predicted"/>
<reference evidence="2" key="1">
    <citation type="journal article" date="2023" name="G3 (Bethesda)">
        <title>Genome assembly and association tests identify interacting loci associated with vigor, precocity, and sex in interspecific pistachio rootstocks.</title>
        <authorList>
            <person name="Palmer W."/>
            <person name="Jacygrad E."/>
            <person name="Sagayaradj S."/>
            <person name="Cavanaugh K."/>
            <person name="Han R."/>
            <person name="Bertier L."/>
            <person name="Beede B."/>
            <person name="Kafkas S."/>
            <person name="Golino D."/>
            <person name="Preece J."/>
            <person name="Michelmore R."/>
        </authorList>
    </citation>
    <scope>NUCLEOTIDE SEQUENCE [LARGE SCALE GENOMIC DNA]</scope>
</reference>
<protein>
    <submittedName>
        <fullName evidence="1">Uncharacterized protein</fullName>
    </submittedName>
</protein>
<name>A0ACC0ZY10_9ROSI</name>
<dbReference type="EMBL" id="CM047909">
    <property type="protein sequence ID" value="KAJ0078937.1"/>
    <property type="molecule type" value="Genomic_DNA"/>
</dbReference>
<organism evidence="1 2">
    <name type="scientific">Pistacia atlantica</name>
    <dbReference type="NCBI Taxonomy" id="434234"/>
    <lineage>
        <taxon>Eukaryota</taxon>
        <taxon>Viridiplantae</taxon>
        <taxon>Streptophyta</taxon>
        <taxon>Embryophyta</taxon>
        <taxon>Tracheophyta</taxon>
        <taxon>Spermatophyta</taxon>
        <taxon>Magnoliopsida</taxon>
        <taxon>eudicotyledons</taxon>
        <taxon>Gunneridae</taxon>
        <taxon>Pentapetalae</taxon>
        <taxon>rosids</taxon>
        <taxon>malvids</taxon>
        <taxon>Sapindales</taxon>
        <taxon>Anacardiaceae</taxon>
        <taxon>Pistacia</taxon>
    </lineage>
</organism>
<evidence type="ECO:0000313" key="1">
    <source>
        <dbReference type="EMBL" id="KAJ0078937.1"/>
    </source>
</evidence>
<gene>
    <name evidence="1" type="ORF">Patl1_22684</name>
</gene>
<sequence length="920" mass="98229">MAVEVMARDTDYGAFVEKFILQPVPSPHPLPLSGLTFAIKDIFDVEGYVTGFGHPEWARTHSAATSTAPAVLAVLRGGATCIGKTVMDEMACSINGENIHYGTPTNPCAPDRIPGGSSSGSAVAVGAKLVDFSLGTDTGGSVRVPASYCGIYGFRPSIGAVSTAGVIPMSQFFDTVGWFARDPIILKQVGHVLLESSDTPHVRPSQVIVAEECVRLSSIPSGRTTQVLLKAVEKLFGGEIPLNVFSDACHIIKNVILGDYVKDKVPSLKNFISEGNNDQETIPSLAALSRAMRLLQRYEIKKNHGDWVTTVKPEFGPGIHEQVWEAMRTSSDNIDACQSMRTELRAALTALLGDSGIFVYPTVQGPPPKLKMDAAAFEVDIAKAFRLLAIAGVSGFCQVSIPLGMDDNLPVSVSLVAKHGSDGFLLNLVSTLHDTLKEEIQVAERTISSRTRTFCSDSDLSDIICSDCELSNNNLSLSTGAGLEVRTIAVEEMARETDYGAFMDKFILQPTPSPHQLPLSGLTFAVKDIFDVDGYVTGFGNPDWARTHLAATSTAPAVLAVLRGGATCIGKTVMDEMAYSINGENIHYGTPRNPCAPDRVPGGSSSGSAVAVSAKLADFSLGTDTGGSVRVPASYCGIFGFRPSHGSVSTSGVIPMAQSFDTVGWFARDPTILKQVGNVLLESSDTCLVRPSQVIIAEDCLRLSSIPTDRTTQVLVKAVEKLFGGHIVKNVILGDYVKDKVPSLKHFIDEGSKDREYTIPSLAALSSAMRLLQRYEFKNNHGDWVTTVKPDLGPGLSERIWEAVRTSADKVDVCQFVKTELRAALTALLGDGGILVIPTVPGPPPKLQMDATALESFRARAFSLLSIAGVSGFCQVSIPLGMYDNLPVAVSLLAKHGSDGFLLNLVKTLHDALKEEIQAV</sequence>
<evidence type="ECO:0000313" key="2">
    <source>
        <dbReference type="Proteomes" id="UP001164250"/>
    </source>
</evidence>
<dbReference type="Proteomes" id="UP001164250">
    <property type="component" value="Chromosome 13"/>
</dbReference>